<comment type="caution">
    <text evidence="1">The sequence shown here is derived from an EMBL/GenBank/DDBJ whole genome shotgun (WGS) entry which is preliminary data.</text>
</comment>
<proteinExistence type="predicted"/>
<dbReference type="OrthoDB" id="4428117at2"/>
<dbReference type="Proteomes" id="UP000312032">
    <property type="component" value="Unassembled WGS sequence"/>
</dbReference>
<keyword evidence="2" id="KW-1185">Reference proteome</keyword>
<organism evidence="1 2">
    <name type="scientific">Corynebacterium tapiri</name>
    <dbReference type="NCBI Taxonomy" id="1448266"/>
    <lineage>
        <taxon>Bacteria</taxon>
        <taxon>Bacillati</taxon>
        <taxon>Actinomycetota</taxon>
        <taxon>Actinomycetes</taxon>
        <taxon>Mycobacteriales</taxon>
        <taxon>Corynebacteriaceae</taxon>
        <taxon>Corynebacterium</taxon>
    </lineage>
</organism>
<evidence type="ECO:0000313" key="2">
    <source>
        <dbReference type="Proteomes" id="UP000312032"/>
    </source>
</evidence>
<protein>
    <submittedName>
        <fullName evidence="1">Uncharacterized protein</fullName>
    </submittedName>
</protein>
<dbReference type="Pfam" id="PF21813">
    <property type="entry name" value="DUF6882"/>
    <property type="match status" value="1"/>
</dbReference>
<dbReference type="AlphaFoldDB" id="A0A5C4U7K5"/>
<name>A0A5C4U7K5_9CORY</name>
<evidence type="ECO:0000313" key="1">
    <source>
        <dbReference type="EMBL" id="TNM00453.1"/>
    </source>
</evidence>
<sequence length="409" mass="43619">MDLSPPATLADVIADGLIEQAGYDLTFPPATKTEIVALAADPHMLDAPAVLRIFPGNRKFNATRIARIVRGEWEWLASRTETVNIPQFLGPQVPSEELLYAARTLYANAPVVLVPCSAEEMLVFVLDAHGGQPPLKDALLTGLPRIEAGFARRALRATAAFRGLGIHEDAYAVEFSSGDRVELENDLPVSLGPSQHRFADMRSDGSYLAAEHQLLFDGVFPRPDVHVDAQQARARLTPAHGSPVLAGAQIVAVISGSTWQWAWAHPQLAPHPCAQVAHALRQFGQAYGIIPLLTPRMPAQRAHDIGLLTALKPVAGLYAHGIAPLGADNAVTLLQHPALILPPPTEAAIVATLKSSVDSGVDTQRAIATYARARGITTHGTHLVAPDTGRLIEVTPGQGGPSVRVLDTH</sequence>
<accession>A0A5C4U7K5</accession>
<gene>
    <name evidence="1" type="ORF">FHE74_00435</name>
</gene>
<reference evidence="1 2" key="1">
    <citation type="submission" date="2019-06" db="EMBL/GenBank/DDBJ databases">
        <authorList>
            <person name="Li J."/>
        </authorList>
    </citation>
    <scope>NUCLEOTIDE SEQUENCE [LARGE SCALE GENOMIC DNA]</scope>
    <source>
        <strain evidence="1 2">LMG 28165</strain>
    </source>
</reference>
<dbReference type="RefSeq" id="WP_139464451.1">
    <property type="nucleotide sequence ID" value="NZ_VDHJ01000001.1"/>
</dbReference>
<dbReference type="EMBL" id="VDHJ01000001">
    <property type="protein sequence ID" value="TNM00453.1"/>
    <property type="molecule type" value="Genomic_DNA"/>
</dbReference>
<dbReference type="InterPro" id="IPR049249">
    <property type="entry name" value="DUF6882"/>
</dbReference>